<gene>
    <name evidence="1" type="ORF">E8P82_13370</name>
</gene>
<organism evidence="1 2">
    <name type="scientific">Arthrobacter echini</name>
    <dbReference type="NCBI Taxonomy" id="1529066"/>
    <lineage>
        <taxon>Bacteria</taxon>
        <taxon>Bacillati</taxon>
        <taxon>Actinomycetota</taxon>
        <taxon>Actinomycetes</taxon>
        <taxon>Micrococcales</taxon>
        <taxon>Micrococcaceae</taxon>
        <taxon>Arthrobacter</taxon>
    </lineage>
</organism>
<accession>A0A4S5E0V8</accession>
<evidence type="ECO:0000313" key="2">
    <source>
        <dbReference type="Proteomes" id="UP000305233"/>
    </source>
</evidence>
<name>A0A4S5E0V8_9MICC</name>
<dbReference type="EMBL" id="SSWH01000014">
    <property type="protein sequence ID" value="THJ64974.1"/>
    <property type="molecule type" value="Genomic_DNA"/>
</dbReference>
<comment type="caution">
    <text evidence="1">The sequence shown here is derived from an EMBL/GenBank/DDBJ whole genome shotgun (WGS) entry which is preliminary data.</text>
</comment>
<dbReference type="Pfam" id="PF14305">
    <property type="entry name" value="ATPgrasp_TupA"/>
    <property type="match status" value="1"/>
</dbReference>
<dbReference type="Proteomes" id="UP000305233">
    <property type="component" value="Unassembled WGS sequence"/>
</dbReference>
<proteinExistence type="predicted"/>
<evidence type="ECO:0000313" key="1">
    <source>
        <dbReference type="EMBL" id="THJ64974.1"/>
    </source>
</evidence>
<protein>
    <recommendedName>
        <fullName evidence="3">Teichuronopeptide biosynthesis TupA-like protein</fullName>
    </recommendedName>
</protein>
<reference evidence="1 2" key="1">
    <citation type="submission" date="2019-04" db="EMBL/GenBank/DDBJ databases">
        <authorList>
            <person name="Liu Q."/>
            <person name="Xin Y.-H."/>
        </authorList>
    </citation>
    <scope>NUCLEOTIDE SEQUENCE [LARGE SCALE GENOMIC DNA]</scope>
    <source>
        <strain evidence="1 2">AM23</strain>
    </source>
</reference>
<dbReference type="OrthoDB" id="9791827at2"/>
<sequence>MESKDFERPKSQSVFLSFVADEFRRRGTPRRKELAQKIISHPFVEELGMRVPKRLAVFENIDELSGEDLPEFFVLKFANGWSARGVMILQRTGNDEFFDHMALQPVTSAEIQRIQGEQSASFNSREPMWIAEEMVRSTLGTGEIPFDYKFYCFRGRVGLVLQIDRNTGPAKMTLFDGSFKPLRRNTDFVLSDSARPGIPVIPLHAPEMLWWAQRLSLEADSPFVSIDMLDSPEGPMFGEFTYSPGGTHRKMIRFSTKMLDKLDGLMGESNAYGDVAPAGSPESLRALDNPGLLAYRAWAGYAYNGGRRGAERLHGFYKDLASGSDDSTQEYEWYRSLSARWAGLRDRLGSGKTI</sequence>
<dbReference type="AlphaFoldDB" id="A0A4S5E0V8"/>
<keyword evidence="2" id="KW-1185">Reference proteome</keyword>
<evidence type="ECO:0008006" key="3">
    <source>
        <dbReference type="Google" id="ProtNLM"/>
    </source>
</evidence>
<dbReference type="RefSeq" id="WP_136455552.1">
    <property type="nucleotide sequence ID" value="NZ_SSWH01000014.1"/>
</dbReference>
<dbReference type="InterPro" id="IPR029465">
    <property type="entry name" value="ATPgrasp_TupA"/>
</dbReference>